<dbReference type="Gramene" id="Pp3c3_33941V3.1">
    <property type="protein sequence ID" value="PAC:32942828.CDS.1"/>
    <property type="gene ID" value="Pp3c3_33941"/>
</dbReference>
<keyword evidence="3" id="KW-1185">Reference proteome</keyword>
<accession>A0A2K1KX75</accession>
<dbReference type="Proteomes" id="UP000006727">
    <property type="component" value="Chromosome 3"/>
</dbReference>
<evidence type="ECO:0000313" key="1">
    <source>
        <dbReference type="EMBL" id="PNR58350.1"/>
    </source>
</evidence>
<reference evidence="2" key="3">
    <citation type="submission" date="2020-12" db="UniProtKB">
        <authorList>
            <consortium name="EnsemblPlants"/>
        </authorList>
    </citation>
    <scope>IDENTIFICATION</scope>
</reference>
<dbReference type="EMBL" id="ABEU02000003">
    <property type="protein sequence ID" value="PNR58350.1"/>
    <property type="molecule type" value="Genomic_DNA"/>
</dbReference>
<proteinExistence type="predicted"/>
<protein>
    <submittedName>
        <fullName evidence="1 2">Uncharacterized protein</fullName>
    </submittedName>
</protein>
<dbReference type="InParanoid" id="A0A2K1KX75"/>
<dbReference type="EnsemblPlants" id="Pp3c3_33941V3.1">
    <property type="protein sequence ID" value="PAC:32942828.CDS.1"/>
    <property type="gene ID" value="Pp3c3_33941"/>
</dbReference>
<reference evidence="1 3" key="1">
    <citation type="journal article" date="2008" name="Science">
        <title>The Physcomitrella genome reveals evolutionary insights into the conquest of land by plants.</title>
        <authorList>
            <person name="Rensing S."/>
            <person name="Lang D."/>
            <person name="Zimmer A."/>
            <person name="Terry A."/>
            <person name="Salamov A."/>
            <person name="Shapiro H."/>
            <person name="Nishiyama T."/>
            <person name="Perroud P.-F."/>
            <person name="Lindquist E."/>
            <person name="Kamisugi Y."/>
            <person name="Tanahashi T."/>
            <person name="Sakakibara K."/>
            <person name="Fujita T."/>
            <person name="Oishi K."/>
            <person name="Shin-I T."/>
            <person name="Kuroki Y."/>
            <person name="Toyoda A."/>
            <person name="Suzuki Y."/>
            <person name="Hashimoto A."/>
            <person name="Yamaguchi K."/>
            <person name="Sugano A."/>
            <person name="Kohara Y."/>
            <person name="Fujiyama A."/>
            <person name="Anterola A."/>
            <person name="Aoki S."/>
            <person name="Ashton N."/>
            <person name="Barbazuk W.B."/>
            <person name="Barker E."/>
            <person name="Bennetzen J."/>
            <person name="Bezanilla M."/>
            <person name="Blankenship R."/>
            <person name="Cho S.H."/>
            <person name="Dutcher S."/>
            <person name="Estelle M."/>
            <person name="Fawcett J.A."/>
            <person name="Gundlach H."/>
            <person name="Hanada K."/>
            <person name="Heyl A."/>
            <person name="Hicks K.A."/>
            <person name="Hugh J."/>
            <person name="Lohr M."/>
            <person name="Mayer K."/>
            <person name="Melkozernov A."/>
            <person name="Murata T."/>
            <person name="Nelson D."/>
            <person name="Pils B."/>
            <person name="Prigge M."/>
            <person name="Reiss B."/>
            <person name="Renner T."/>
            <person name="Rombauts S."/>
            <person name="Rushton P."/>
            <person name="Sanderfoot A."/>
            <person name="Schween G."/>
            <person name="Shiu S.-H."/>
            <person name="Stueber K."/>
            <person name="Theodoulou F.L."/>
            <person name="Tu H."/>
            <person name="Van de Peer Y."/>
            <person name="Verrier P.J."/>
            <person name="Waters E."/>
            <person name="Wood A."/>
            <person name="Yang L."/>
            <person name="Cove D."/>
            <person name="Cuming A."/>
            <person name="Hasebe M."/>
            <person name="Lucas S."/>
            <person name="Mishler D.B."/>
            <person name="Reski R."/>
            <person name="Grigoriev I."/>
            <person name="Quatrano R.S."/>
            <person name="Boore J.L."/>
        </authorList>
    </citation>
    <scope>NUCLEOTIDE SEQUENCE [LARGE SCALE GENOMIC DNA]</scope>
    <source>
        <strain evidence="2 3">cv. Gransden 2004</strain>
    </source>
</reference>
<organism evidence="1">
    <name type="scientific">Physcomitrium patens</name>
    <name type="common">Spreading-leaved earth moss</name>
    <name type="synonym">Physcomitrella patens</name>
    <dbReference type="NCBI Taxonomy" id="3218"/>
    <lineage>
        <taxon>Eukaryota</taxon>
        <taxon>Viridiplantae</taxon>
        <taxon>Streptophyta</taxon>
        <taxon>Embryophyta</taxon>
        <taxon>Bryophyta</taxon>
        <taxon>Bryophytina</taxon>
        <taxon>Bryopsida</taxon>
        <taxon>Funariidae</taxon>
        <taxon>Funariales</taxon>
        <taxon>Funariaceae</taxon>
        <taxon>Physcomitrium</taxon>
    </lineage>
</organism>
<evidence type="ECO:0000313" key="3">
    <source>
        <dbReference type="Proteomes" id="UP000006727"/>
    </source>
</evidence>
<dbReference type="AlphaFoldDB" id="A0A2K1KX75"/>
<gene>
    <name evidence="1" type="ORF">PHYPA_005345</name>
</gene>
<reference evidence="1 3" key="2">
    <citation type="journal article" date="2018" name="Plant J.">
        <title>The Physcomitrella patens chromosome-scale assembly reveals moss genome structure and evolution.</title>
        <authorList>
            <person name="Lang D."/>
            <person name="Ullrich K.K."/>
            <person name="Murat F."/>
            <person name="Fuchs J."/>
            <person name="Jenkins J."/>
            <person name="Haas F.B."/>
            <person name="Piednoel M."/>
            <person name="Gundlach H."/>
            <person name="Van Bel M."/>
            <person name="Meyberg R."/>
            <person name="Vives C."/>
            <person name="Morata J."/>
            <person name="Symeonidi A."/>
            <person name="Hiss M."/>
            <person name="Muchero W."/>
            <person name="Kamisugi Y."/>
            <person name="Saleh O."/>
            <person name="Blanc G."/>
            <person name="Decker E.L."/>
            <person name="van Gessel N."/>
            <person name="Grimwood J."/>
            <person name="Hayes R.D."/>
            <person name="Graham S.W."/>
            <person name="Gunter L.E."/>
            <person name="McDaniel S.F."/>
            <person name="Hoernstein S.N.W."/>
            <person name="Larsson A."/>
            <person name="Li F.W."/>
            <person name="Perroud P.F."/>
            <person name="Phillips J."/>
            <person name="Ranjan P."/>
            <person name="Rokshar D.S."/>
            <person name="Rothfels C.J."/>
            <person name="Schneider L."/>
            <person name="Shu S."/>
            <person name="Stevenson D.W."/>
            <person name="Thummler F."/>
            <person name="Tillich M."/>
            <person name="Villarreal Aguilar J.C."/>
            <person name="Widiez T."/>
            <person name="Wong G.K."/>
            <person name="Wymore A."/>
            <person name="Zhang Y."/>
            <person name="Zimmer A.D."/>
            <person name="Quatrano R.S."/>
            <person name="Mayer K.F.X."/>
            <person name="Goodstein D."/>
            <person name="Casacuberta J.M."/>
            <person name="Vandepoele K."/>
            <person name="Reski R."/>
            <person name="Cuming A.C."/>
            <person name="Tuskan G.A."/>
            <person name="Maumus F."/>
            <person name="Salse J."/>
            <person name="Schmutz J."/>
            <person name="Rensing S.A."/>
        </authorList>
    </citation>
    <scope>NUCLEOTIDE SEQUENCE [LARGE SCALE GENOMIC DNA]</scope>
    <source>
        <strain evidence="2 3">cv. Gransden 2004</strain>
    </source>
</reference>
<name>A0A2K1KX75_PHYPA</name>
<sequence>MHFLCSLGLLIDRECKGPFNKSKFRNPYFVSSINSSKVQGVQNDDLCHKRPRNPDILQHVYDGDMTLLHLGIMWKG</sequence>
<evidence type="ECO:0000313" key="2">
    <source>
        <dbReference type="EnsemblPlants" id="PAC:32942828.CDS.1"/>
    </source>
</evidence>